<reference evidence="1 2" key="1">
    <citation type="submission" date="2016-03" db="EMBL/GenBank/DDBJ databases">
        <title>Comparative genomics of the ectomycorrhizal sister species Rhizopogon vinicolor and Rhizopogon vesiculosus (Basidiomycota: Boletales) reveals a divergence of the mating type B locus.</title>
        <authorList>
            <person name="Mujic A.B."/>
            <person name="Kuo A."/>
            <person name="Tritt A."/>
            <person name="Lipzen A."/>
            <person name="Chen C."/>
            <person name="Johnson J."/>
            <person name="Sharma A."/>
            <person name="Barry K."/>
            <person name="Grigoriev I.V."/>
            <person name="Spatafora J.W."/>
        </authorList>
    </citation>
    <scope>NUCLEOTIDE SEQUENCE [LARGE SCALE GENOMIC DNA]</scope>
    <source>
        <strain evidence="1 2">AM-OR11-056</strain>
    </source>
</reference>
<dbReference type="GO" id="GO:0004497">
    <property type="term" value="F:monooxygenase activity"/>
    <property type="evidence" value="ECO:0007669"/>
    <property type="project" value="InterPro"/>
</dbReference>
<dbReference type="Proteomes" id="UP000183567">
    <property type="component" value="Unassembled WGS sequence"/>
</dbReference>
<proteinExistence type="predicted"/>
<dbReference type="AlphaFoldDB" id="A0A1J8QAS3"/>
<protein>
    <recommendedName>
        <fullName evidence="3">Cytochrome P450</fullName>
    </recommendedName>
</protein>
<accession>A0A1J8QAS3</accession>
<dbReference type="GO" id="GO:0020037">
    <property type="term" value="F:heme binding"/>
    <property type="evidence" value="ECO:0007669"/>
    <property type="project" value="InterPro"/>
</dbReference>
<evidence type="ECO:0008006" key="3">
    <source>
        <dbReference type="Google" id="ProtNLM"/>
    </source>
</evidence>
<dbReference type="GO" id="GO:0016705">
    <property type="term" value="F:oxidoreductase activity, acting on paired donors, with incorporation or reduction of molecular oxygen"/>
    <property type="evidence" value="ECO:0007669"/>
    <property type="project" value="InterPro"/>
</dbReference>
<name>A0A1J8QAS3_9AGAM</name>
<dbReference type="STRING" id="180088.A0A1J8QAS3"/>
<comment type="caution">
    <text evidence="1">The sequence shown here is derived from an EMBL/GenBank/DDBJ whole genome shotgun (WGS) entry which is preliminary data.</text>
</comment>
<sequence>MITSVDSHLARLAVLPFSFLVITALKRFLANGHHRHPLPPGPIPLPLLGNILSLDTKHPWLTYTQW</sequence>
<dbReference type="Gene3D" id="1.10.630.10">
    <property type="entry name" value="Cytochrome P450"/>
    <property type="match status" value="1"/>
</dbReference>
<dbReference type="EMBL" id="LVVM01005490">
    <property type="protein sequence ID" value="OJA10400.1"/>
    <property type="molecule type" value="Genomic_DNA"/>
</dbReference>
<feature type="non-terminal residue" evidence="1">
    <location>
        <position position="66"/>
    </location>
</feature>
<evidence type="ECO:0000313" key="2">
    <source>
        <dbReference type="Proteomes" id="UP000183567"/>
    </source>
</evidence>
<organism evidence="1 2">
    <name type="scientific">Rhizopogon vesiculosus</name>
    <dbReference type="NCBI Taxonomy" id="180088"/>
    <lineage>
        <taxon>Eukaryota</taxon>
        <taxon>Fungi</taxon>
        <taxon>Dikarya</taxon>
        <taxon>Basidiomycota</taxon>
        <taxon>Agaricomycotina</taxon>
        <taxon>Agaricomycetes</taxon>
        <taxon>Agaricomycetidae</taxon>
        <taxon>Boletales</taxon>
        <taxon>Suillineae</taxon>
        <taxon>Rhizopogonaceae</taxon>
        <taxon>Rhizopogon</taxon>
    </lineage>
</organism>
<dbReference type="GO" id="GO:0005506">
    <property type="term" value="F:iron ion binding"/>
    <property type="evidence" value="ECO:0007669"/>
    <property type="project" value="InterPro"/>
</dbReference>
<dbReference type="InterPro" id="IPR036396">
    <property type="entry name" value="Cyt_P450_sf"/>
</dbReference>
<evidence type="ECO:0000313" key="1">
    <source>
        <dbReference type="EMBL" id="OJA10400.1"/>
    </source>
</evidence>
<keyword evidence="2" id="KW-1185">Reference proteome</keyword>
<gene>
    <name evidence="1" type="ORF">AZE42_13088</name>
</gene>
<dbReference type="OrthoDB" id="2707286at2759"/>